<accession>V2YE72</accession>
<keyword evidence="3 6" id="KW-1133">Transmembrane helix</keyword>
<proteinExistence type="predicted"/>
<keyword evidence="4 6" id="KW-0472">Membrane</keyword>
<keyword evidence="9" id="KW-1185">Reference proteome</keyword>
<name>V2YE72_MONRO</name>
<evidence type="ECO:0000313" key="9">
    <source>
        <dbReference type="Proteomes" id="UP000017559"/>
    </source>
</evidence>
<feature type="region of interest" description="Disordered" evidence="5">
    <location>
        <begin position="58"/>
        <end position="87"/>
    </location>
</feature>
<feature type="chain" id="PRO_5004712780" evidence="7">
    <location>
        <begin position="23"/>
        <end position="449"/>
    </location>
</feature>
<evidence type="ECO:0000256" key="4">
    <source>
        <dbReference type="ARBA" id="ARBA00023136"/>
    </source>
</evidence>
<feature type="transmembrane region" description="Helical" evidence="6">
    <location>
        <begin position="341"/>
        <end position="362"/>
    </location>
</feature>
<keyword evidence="2 6" id="KW-0812">Transmembrane</keyword>
<evidence type="ECO:0000256" key="7">
    <source>
        <dbReference type="SAM" id="SignalP"/>
    </source>
</evidence>
<dbReference type="HOGENOM" id="CLU_030826_1_0_1"/>
<feature type="compositionally biased region" description="Basic and acidic residues" evidence="5">
    <location>
        <begin position="119"/>
        <end position="141"/>
    </location>
</feature>
<dbReference type="Pfam" id="PF00335">
    <property type="entry name" value="Tetraspanin"/>
    <property type="match status" value="1"/>
</dbReference>
<feature type="transmembrane region" description="Helical" evidence="6">
    <location>
        <begin position="175"/>
        <end position="199"/>
    </location>
</feature>
<feature type="signal peptide" evidence="7">
    <location>
        <begin position="1"/>
        <end position="22"/>
    </location>
</feature>
<reference evidence="8 9" key="1">
    <citation type="journal article" date="2014" name="BMC Genomics">
        <title>Genome and secretome analysis of the hemibiotrophic fungal pathogen, Moniliophthora roreri, which causes frosty pod rot disease of cacao: mechanisms of the biotrophic and necrotrophic phases.</title>
        <authorList>
            <person name="Meinhardt L.W."/>
            <person name="Costa G.G.L."/>
            <person name="Thomazella D.P.T."/>
            <person name="Teixeira P.J.P.L."/>
            <person name="Carazzolle M.F."/>
            <person name="Schuster S.C."/>
            <person name="Carlson J.E."/>
            <person name="Guiltinan M.J."/>
            <person name="Mieczkowski P."/>
            <person name="Farmer A."/>
            <person name="Ramaraj T."/>
            <person name="Crozier J."/>
            <person name="Davis R.E."/>
            <person name="Shao J."/>
            <person name="Melnick R.L."/>
            <person name="Pereira G.A.G."/>
            <person name="Bailey B.A."/>
        </authorList>
    </citation>
    <scope>NUCLEOTIDE SEQUENCE [LARGE SCALE GENOMIC DNA]</scope>
    <source>
        <strain evidence="8 9">MCA 2997</strain>
    </source>
</reference>
<dbReference type="KEGG" id="mrr:Moror_7929"/>
<evidence type="ECO:0000256" key="1">
    <source>
        <dbReference type="ARBA" id="ARBA00004141"/>
    </source>
</evidence>
<evidence type="ECO:0000256" key="3">
    <source>
        <dbReference type="ARBA" id="ARBA00022989"/>
    </source>
</evidence>
<feature type="transmembrane region" description="Helical" evidence="6">
    <location>
        <begin position="246"/>
        <end position="266"/>
    </location>
</feature>
<sequence length="449" mass="49950">MLALGPILPLLHILLKMQRVWSTYLGERGGWNKMGNATVSNSLQRQSLEASAELMFDESTDNEQLSPPRPERFQASTASSQSSIRSRRDTASISLSVNYLPSKFSDALLAPNSRRRRGKVAEPKRGGGTEAFRSGEARMPEEGDEDYDGVSSGWFGGSTAKARSGKPMKWNKFKWILFLMNTLLTIYSLTTFIFCLLTWFNVWEWADIIRVGNRPELVVSTIAASVGMLTSLVGHAGILLNNRSFLAVYTFLTWITFVFLVVPGYITYRRRSFNLEGKLNLQWSRQLGSDGRLRIQSHLGCCGYFSPFVEATVSQTCYARSVLPGCKLKYMNFERTALKRWYIVAFGLVPAQLGVMIAGLLCSNHVTYRFGKGMMPKAYRLSLSSMAVIMDNYANELAEQYGADAVARSRSAPNQQLSGQEQMEPMSYASNDTSGAAGGSHQKHDSTGQ</sequence>
<dbReference type="InterPro" id="IPR018499">
    <property type="entry name" value="Tetraspanin/Peripherin"/>
</dbReference>
<feature type="region of interest" description="Disordered" evidence="5">
    <location>
        <begin position="408"/>
        <end position="449"/>
    </location>
</feature>
<dbReference type="EMBL" id="AWSO01000491">
    <property type="protein sequence ID" value="ESK89999.1"/>
    <property type="molecule type" value="Genomic_DNA"/>
</dbReference>
<dbReference type="STRING" id="1381753.V2YE72"/>
<dbReference type="AlphaFoldDB" id="V2YE72"/>
<evidence type="ECO:0000256" key="2">
    <source>
        <dbReference type="ARBA" id="ARBA00022692"/>
    </source>
</evidence>
<feature type="transmembrane region" description="Helical" evidence="6">
    <location>
        <begin position="219"/>
        <end position="239"/>
    </location>
</feature>
<dbReference type="Proteomes" id="UP000017559">
    <property type="component" value="Unassembled WGS sequence"/>
</dbReference>
<feature type="compositionally biased region" description="Polar residues" evidence="5">
    <location>
        <begin position="411"/>
        <end position="421"/>
    </location>
</feature>
<feature type="region of interest" description="Disordered" evidence="5">
    <location>
        <begin position="113"/>
        <end position="150"/>
    </location>
</feature>
<evidence type="ECO:0000313" key="8">
    <source>
        <dbReference type="EMBL" id="ESK89999.1"/>
    </source>
</evidence>
<comment type="caution">
    <text evidence="8">The sequence shown here is derived from an EMBL/GenBank/DDBJ whole genome shotgun (WGS) entry which is preliminary data.</text>
</comment>
<evidence type="ECO:0000256" key="6">
    <source>
        <dbReference type="SAM" id="Phobius"/>
    </source>
</evidence>
<evidence type="ECO:0000256" key="5">
    <source>
        <dbReference type="SAM" id="MobiDB-lite"/>
    </source>
</evidence>
<dbReference type="GO" id="GO:0016020">
    <property type="term" value="C:membrane"/>
    <property type="evidence" value="ECO:0007669"/>
    <property type="project" value="UniProtKB-SubCell"/>
</dbReference>
<protein>
    <submittedName>
        <fullName evidence="8">Tetraspanin tsp2 family</fullName>
    </submittedName>
</protein>
<feature type="compositionally biased region" description="Low complexity" evidence="5">
    <location>
        <begin position="73"/>
        <end position="84"/>
    </location>
</feature>
<organism evidence="8 9">
    <name type="scientific">Moniliophthora roreri (strain MCA 2997)</name>
    <name type="common">Cocoa frosty pod rot fungus</name>
    <name type="synonym">Crinipellis roreri</name>
    <dbReference type="NCBI Taxonomy" id="1381753"/>
    <lineage>
        <taxon>Eukaryota</taxon>
        <taxon>Fungi</taxon>
        <taxon>Dikarya</taxon>
        <taxon>Basidiomycota</taxon>
        <taxon>Agaricomycotina</taxon>
        <taxon>Agaricomycetes</taxon>
        <taxon>Agaricomycetidae</taxon>
        <taxon>Agaricales</taxon>
        <taxon>Marasmiineae</taxon>
        <taxon>Marasmiaceae</taxon>
        <taxon>Moniliophthora</taxon>
    </lineage>
</organism>
<comment type="subcellular location">
    <subcellularLocation>
        <location evidence="1">Membrane</location>
        <topology evidence="1">Multi-pass membrane protein</topology>
    </subcellularLocation>
</comment>
<dbReference type="OrthoDB" id="2156690at2759"/>
<keyword evidence="7" id="KW-0732">Signal</keyword>
<gene>
    <name evidence="8" type="ORF">Moror_7929</name>
</gene>